<accession>A0ABQ9IKC9</accession>
<gene>
    <name evidence="2" type="ORF">PR048_001979</name>
</gene>
<dbReference type="Proteomes" id="UP001159363">
    <property type="component" value="Chromosome 1"/>
</dbReference>
<dbReference type="PANTHER" id="PTHR47611:SF3">
    <property type="entry name" value="HAT C-TERMINAL DIMERISATION DOMAIN-CONTAINING PROTEIN"/>
    <property type="match status" value="1"/>
</dbReference>
<dbReference type="EMBL" id="JARBHB010000001">
    <property type="protein sequence ID" value="KAJ8896635.1"/>
    <property type="molecule type" value="Genomic_DNA"/>
</dbReference>
<dbReference type="InterPro" id="IPR008906">
    <property type="entry name" value="HATC_C_dom"/>
</dbReference>
<proteinExistence type="predicted"/>
<sequence length="105" mass="12244">MKKRKEEKQRNLSGTVDNIIMLRQYLERNNADDNVDPTLFWKVRGNDFPSLQTCANKFLSAQVTSVPTERIFSKTGLAISERRSHIKPKNMDRLVFINHNAWLPN</sequence>
<dbReference type="SUPFAM" id="SSF53098">
    <property type="entry name" value="Ribonuclease H-like"/>
    <property type="match status" value="1"/>
</dbReference>
<feature type="domain" description="HAT C-terminal dimerisation" evidence="1">
    <location>
        <begin position="22"/>
        <end position="100"/>
    </location>
</feature>
<protein>
    <recommendedName>
        <fullName evidence="1">HAT C-terminal dimerisation domain-containing protein</fullName>
    </recommendedName>
</protein>
<name>A0ABQ9IKC9_9NEOP</name>
<dbReference type="PANTHER" id="PTHR47611">
    <property type="entry name" value="HAT DIMERISATION DOMAIN, C-TERMINAL"/>
    <property type="match status" value="1"/>
</dbReference>
<dbReference type="InterPro" id="IPR012337">
    <property type="entry name" value="RNaseH-like_sf"/>
</dbReference>
<evidence type="ECO:0000313" key="3">
    <source>
        <dbReference type="Proteomes" id="UP001159363"/>
    </source>
</evidence>
<reference evidence="2 3" key="1">
    <citation type="submission" date="2023-02" db="EMBL/GenBank/DDBJ databases">
        <title>LHISI_Scaffold_Assembly.</title>
        <authorList>
            <person name="Stuart O.P."/>
            <person name="Cleave R."/>
            <person name="Magrath M.J.L."/>
            <person name="Mikheyev A.S."/>
        </authorList>
    </citation>
    <scope>NUCLEOTIDE SEQUENCE [LARGE SCALE GENOMIC DNA]</scope>
    <source>
        <strain evidence="2">Daus_M_001</strain>
        <tissue evidence="2">Leg muscle</tissue>
    </source>
</reference>
<keyword evidence="3" id="KW-1185">Reference proteome</keyword>
<evidence type="ECO:0000313" key="2">
    <source>
        <dbReference type="EMBL" id="KAJ8896635.1"/>
    </source>
</evidence>
<organism evidence="2 3">
    <name type="scientific">Dryococelus australis</name>
    <dbReference type="NCBI Taxonomy" id="614101"/>
    <lineage>
        <taxon>Eukaryota</taxon>
        <taxon>Metazoa</taxon>
        <taxon>Ecdysozoa</taxon>
        <taxon>Arthropoda</taxon>
        <taxon>Hexapoda</taxon>
        <taxon>Insecta</taxon>
        <taxon>Pterygota</taxon>
        <taxon>Neoptera</taxon>
        <taxon>Polyneoptera</taxon>
        <taxon>Phasmatodea</taxon>
        <taxon>Verophasmatodea</taxon>
        <taxon>Anareolatae</taxon>
        <taxon>Phasmatidae</taxon>
        <taxon>Eurycanthinae</taxon>
        <taxon>Dryococelus</taxon>
    </lineage>
</organism>
<evidence type="ECO:0000259" key="1">
    <source>
        <dbReference type="Pfam" id="PF05699"/>
    </source>
</evidence>
<dbReference type="Pfam" id="PF05699">
    <property type="entry name" value="Dimer_Tnp_hAT"/>
    <property type="match status" value="1"/>
</dbReference>
<comment type="caution">
    <text evidence="2">The sequence shown here is derived from an EMBL/GenBank/DDBJ whole genome shotgun (WGS) entry which is preliminary data.</text>
</comment>